<dbReference type="SUPFAM" id="SSF53474">
    <property type="entry name" value="alpha/beta-Hydrolases"/>
    <property type="match status" value="1"/>
</dbReference>
<keyword evidence="3" id="KW-0808">Transferase</keyword>
<feature type="chain" id="PRO_5024342886" evidence="1">
    <location>
        <begin position="22"/>
        <end position="247"/>
    </location>
</feature>
<proteinExistence type="predicted"/>
<protein>
    <submittedName>
        <fullName evidence="3">Acetyltransferase</fullName>
    </submittedName>
</protein>
<dbReference type="Pfam" id="PF12146">
    <property type="entry name" value="Hydrolase_4"/>
    <property type="match status" value="1"/>
</dbReference>
<dbReference type="PANTHER" id="PTHR37946">
    <property type="entry name" value="SLL1969 PROTEIN"/>
    <property type="match status" value="1"/>
</dbReference>
<accession>A0A5K7Z3N1</accession>
<dbReference type="RefSeq" id="WP_197740532.1">
    <property type="nucleotide sequence ID" value="NZ_AP021875.1"/>
</dbReference>
<gene>
    <name evidence="3" type="ORF">DSCW_22760</name>
</gene>
<dbReference type="EMBL" id="AP021875">
    <property type="protein sequence ID" value="BBO74859.1"/>
    <property type="molecule type" value="Genomic_DNA"/>
</dbReference>
<dbReference type="Gene3D" id="3.40.50.1820">
    <property type="entry name" value="alpha/beta hydrolase"/>
    <property type="match status" value="1"/>
</dbReference>
<keyword evidence="1" id="KW-0732">Signal</keyword>
<dbReference type="AlphaFoldDB" id="A0A5K7Z3N1"/>
<evidence type="ECO:0000259" key="2">
    <source>
        <dbReference type="Pfam" id="PF12146"/>
    </source>
</evidence>
<dbReference type="InterPro" id="IPR029058">
    <property type="entry name" value="AB_hydrolase_fold"/>
</dbReference>
<dbReference type="InterPro" id="IPR022742">
    <property type="entry name" value="Hydrolase_4"/>
</dbReference>
<reference evidence="3 4" key="1">
    <citation type="submission" date="2019-11" db="EMBL/GenBank/DDBJ databases">
        <title>Comparative genomics of hydrocarbon-degrading Desulfosarcina strains.</title>
        <authorList>
            <person name="Watanabe M."/>
            <person name="Kojima H."/>
            <person name="Fukui M."/>
        </authorList>
    </citation>
    <scope>NUCLEOTIDE SEQUENCE [LARGE SCALE GENOMIC DNA]</scope>
    <source>
        <strain evidence="3 4">PP31</strain>
    </source>
</reference>
<name>A0A5K7Z3N1_9BACT</name>
<feature type="domain" description="Serine aminopeptidase S33" evidence="2">
    <location>
        <begin position="30"/>
        <end position="157"/>
    </location>
</feature>
<sequence>MKRKAGLLTMIFVCCCATAFSAEMIVPDKTPTAHVILLHGMGRSCRSMSKMAGYLADSGYAVVNLDYPSTGADIETLSLGVVAEAVETCRSKNPEAPIHFVTHSLGGILVRHYLQNHSLPPGSRVVMLSPPNRGSEIADLLKEFFLYRWVMGPAGQQLGTSADALPIRLEPVDVPVGIITGGRSLEPWFSIRMPGPDDGKVSVASARLPEMADFLVVHRSHGFIMNGPEVIEQTIHFLRHGKFRKEG</sequence>
<feature type="signal peptide" evidence="1">
    <location>
        <begin position="1"/>
        <end position="21"/>
    </location>
</feature>
<keyword evidence="4" id="KW-1185">Reference proteome</keyword>
<dbReference type="KEGG" id="dwd:DSCW_22760"/>
<dbReference type="GO" id="GO:0016740">
    <property type="term" value="F:transferase activity"/>
    <property type="evidence" value="ECO:0007669"/>
    <property type="project" value="UniProtKB-KW"/>
</dbReference>
<dbReference type="Proteomes" id="UP000427769">
    <property type="component" value="Chromosome"/>
</dbReference>
<evidence type="ECO:0000313" key="4">
    <source>
        <dbReference type="Proteomes" id="UP000427769"/>
    </source>
</evidence>
<evidence type="ECO:0000313" key="3">
    <source>
        <dbReference type="EMBL" id="BBO74859.1"/>
    </source>
</evidence>
<evidence type="ECO:0000256" key="1">
    <source>
        <dbReference type="SAM" id="SignalP"/>
    </source>
</evidence>
<organism evidence="3 4">
    <name type="scientific">Desulfosarcina widdelii</name>
    <dbReference type="NCBI Taxonomy" id="947919"/>
    <lineage>
        <taxon>Bacteria</taxon>
        <taxon>Pseudomonadati</taxon>
        <taxon>Thermodesulfobacteriota</taxon>
        <taxon>Desulfobacteria</taxon>
        <taxon>Desulfobacterales</taxon>
        <taxon>Desulfosarcinaceae</taxon>
        <taxon>Desulfosarcina</taxon>
    </lineage>
</organism>
<dbReference type="PANTHER" id="PTHR37946:SF1">
    <property type="entry name" value="SLL1969 PROTEIN"/>
    <property type="match status" value="1"/>
</dbReference>